<dbReference type="GO" id="GO:0051536">
    <property type="term" value="F:iron-sulfur cluster binding"/>
    <property type="evidence" value="ECO:0007669"/>
    <property type="project" value="UniProtKB-KW"/>
</dbReference>
<dbReference type="InterPro" id="IPR009016">
    <property type="entry name" value="Fe_hydrogenase"/>
</dbReference>
<dbReference type="GO" id="GO:0046872">
    <property type="term" value="F:metal ion binding"/>
    <property type="evidence" value="ECO:0007669"/>
    <property type="project" value="UniProtKB-KW"/>
</dbReference>
<dbReference type="InterPro" id="IPR004108">
    <property type="entry name" value="Fe_hydrogenase_lsu_C"/>
</dbReference>
<dbReference type="InterPro" id="IPR017900">
    <property type="entry name" value="4Fe4S_Fe_S_CS"/>
</dbReference>
<comment type="caution">
    <text evidence="5">The sequence shown here is derived from an EMBL/GenBank/DDBJ whole genome shotgun (WGS) entry which is preliminary data.</text>
</comment>
<feature type="domain" description="4Fe-4S ferredoxin-type" evidence="4">
    <location>
        <begin position="167"/>
        <end position="196"/>
    </location>
</feature>
<dbReference type="SUPFAM" id="SSF53920">
    <property type="entry name" value="Fe-only hydrogenase"/>
    <property type="match status" value="1"/>
</dbReference>
<evidence type="ECO:0000256" key="2">
    <source>
        <dbReference type="ARBA" id="ARBA00023004"/>
    </source>
</evidence>
<keyword evidence="2" id="KW-0408">Iron</keyword>
<dbReference type="InterPro" id="IPR050340">
    <property type="entry name" value="Cytosolic_Fe-S_CAF"/>
</dbReference>
<dbReference type="Proteomes" id="UP000824242">
    <property type="component" value="Unassembled WGS sequence"/>
</dbReference>
<reference evidence="5" key="1">
    <citation type="submission" date="2020-10" db="EMBL/GenBank/DDBJ databases">
        <authorList>
            <person name="Gilroy R."/>
        </authorList>
    </citation>
    <scope>NUCLEOTIDE SEQUENCE</scope>
    <source>
        <strain evidence="5">ChiSxjej1B13-7958</strain>
    </source>
</reference>
<reference evidence="5" key="2">
    <citation type="journal article" date="2021" name="PeerJ">
        <title>Extensive microbial diversity within the chicken gut microbiome revealed by metagenomics and culture.</title>
        <authorList>
            <person name="Gilroy R."/>
            <person name="Ravi A."/>
            <person name="Getino M."/>
            <person name="Pursley I."/>
            <person name="Horton D.L."/>
            <person name="Alikhan N.F."/>
            <person name="Baker D."/>
            <person name="Gharbi K."/>
            <person name="Hall N."/>
            <person name="Watson M."/>
            <person name="Adriaenssens E.M."/>
            <person name="Foster-Nyarko E."/>
            <person name="Jarju S."/>
            <person name="Secka A."/>
            <person name="Antonio M."/>
            <person name="Oren A."/>
            <person name="Chaudhuri R.R."/>
            <person name="La Ragione R."/>
            <person name="Hildebrand F."/>
            <person name="Pallen M.J."/>
        </authorList>
    </citation>
    <scope>NUCLEOTIDE SEQUENCE</scope>
    <source>
        <strain evidence="5">ChiSxjej1B13-7958</strain>
    </source>
</reference>
<feature type="domain" description="4Fe-4S ferredoxin-type" evidence="4">
    <location>
        <begin position="121"/>
        <end position="150"/>
    </location>
</feature>
<dbReference type="SUPFAM" id="SSF54862">
    <property type="entry name" value="4Fe-4S ferredoxins"/>
    <property type="match status" value="1"/>
</dbReference>
<protein>
    <submittedName>
        <fullName evidence="5">4Fe-4S dicluster domain-containing protein</fullName>
    </submittedName>
</protein>
<name>A0A9D1DDM9_9FIRM</name>
<feature type="domain" description="4Fe-4S ferredoxin-type" evidence="4">
    <location>
        <begin position="91"/>
        <end position="120"/>
    </location>
</feature>
<evidence type="ECO:0000313" key="6">
    <source>
        <dbReference type="Proteomes" id="UP000824242"/>
    </source>
</evidence>
<dbReference type="CDD" id="cd10549">
    <property type="entry name" value="MtMvhB_like"/>
    <property type="match status" value="1"/>
</dbReference>
<sequence length="483" mass="52391">MQYDNDAKQMKYKVLRSVAKYSYEGTLEEHINDIPYDIIPGPLPTYRCCIYREREIIRERIASARGELLPGQPERGIVGVLPAACEGCPISRFTVTDNCQRCLAKKCQAACPFGAISITGKGAYIDPSKCKECGRCAAACPYNAISDTMRPCMRACPVGAISKDDYNRAQIDYGKCISCAACVSGCPFGAITDRSNLVSVIEAIRKKETVVAAFAPAIEGQFGDANVGMLKAAIKKLGFSSVVEVALGADATAWHEAQELKEAIQNQMKMTTSCCPAFVEMIEKHFPKLIPNISHTGSPMTLTARYIREADPKAKVVFIGPCVAKKLEIQRVEDSADYVLTFEELAAMFDAMGIQPNEPAENEQDGSKLAKGFAQSGGVAASVSEVLEEEGFELPYSCVKCNGAKECKKFLMIMNAGKMPEDILEGMACEGGCVAGPGGVETLQKLLRARTKLVAAADNRGIAENIQQLHDFSKIDMTVHRRP</sequence>
<dbReference type="Pfam" id="PF00037">
    <property type="entry name" value="Fer4"/>
    <property type="match status" value="1"/>
</dbReference>
<dbReference type="InterPro" id="IPR027631">
    <property type="entry name" value="Mono_FeFe_hydrog"/>
</dbReference>
<evidence type="ECO:0000256" key="1">
    <source>
        <dbReference type="ARBA" id="ARBA00022723"/>
    </source>
</evidence>
<dbReference type="Pfam" id="PF02906">
    <property type="entry name" value="Fe_hyd_lg_C"/>
    <property type="match status" value="1"/>
</dbReference>
<accession>A0A9D1DDM9</accession>
<dbReference type="NCBIfam" id="TIGR04105">
    <property type="entry name" value="FeFe_hydrog_B1"/>
    <property type="match status" value="1"/>
</dbReference>
<dbReference type="PROSITE" id="PS00198">
    <property type="entry name" value="4FE4S_FER_1"/>
    <property type="match status" value="2"/>
</dbReference>
<dbReference type="Gene3D" id="3.40.950.10">
    <property type="entry name" value="Fe-only Hydrogenase (Larger Subunit), Chain L, domain 3"/>
    <property type="match status" value="1"/>
</dbReference>
<dbReference type="EMBL" id="DVGZ01000041">
    <property type="protein sequence ID" value="HIR46801.1"/>
    <property type="molecule type" value="Genomic_DNA"/>
</dbReference>
<keyword evidence="3" id="KW-0411">Iron-sulfur</keyword>
<evidence type="ECO:0000313" key="5">
    <source>
        <dbReference type="EMBL" id="HIR46801.1"/>
    </source>
</evidence>
<dbReference type="Pfam" id="PF12838">
    <property type="entry name" value="Fer4_7"/>
    <property type="match status" value="1"/>
</dbReference>
<proteinExistence type="predicted"/>
<dbReference type="PANTHER" id="PTHR11615">
    <property type="entry name" value="NITRATE, FORMATE, IRON DEHYDROGENASE"/>
    <property type="match status" value="1"/>
</dbReference>
<organism evidence="5 6">
    <name type="scientific">Candidatus Caccousia avicola</name>
    <dbReference type="NCBI Taxonomy" id="2840721"/>
    <lineage>
        <taxon>Bacteria</taxon>
        <taxon>Bacillati</taxon>
        <taxon>Bacillota</taxon>
        <taxon>Clostridia</taxon>
        <taxon>Eubacteriales</taxon>
        <taxon>Oscillospiraceae</taxon>
        <taxon>Oscillospiraceae incertae sedis</taxon>
        <taxon>Candidatus Caccousia</taxon>
    </lineage>
</organism>
<dbReference type="AlphaFoldDB" id="A0A9D1DDM9"/>
<gene>
    <name evidence="5" type="ORF">IAB89_03935</name>
</gene>
<evidence type="ECO:0000259" key="4">
    <source>
        <dbReference type="PROSITE" id="PS51379"/>
    </source>
</evidence>
<dbReference type="InterPro" id="IPR017896">
    <property type="entry name" value="4Fe4S_Fe-S-bd"/>
</dbReference>
<dbReference type="Gene3D" id="3.30.70.20">
    <property type="match status" value="2"/>
</dbReference>
<dbReference type="PROSITE" id="PS51379">
    <property type="entry name" value="4FE4S_FER_2"/>
    <property type="match status" value="3"/>
</dbReference>
<evidence type="ECO:0000256" key="3">
    <source>
        <dbReference type="ARBA" id="ARBA00023014"/>
    </source>
</evidence>
<keyword evidence="1" id="KW-0479">Metal-binding</keyword>